<dbReference type="EMBL" id="CP019605">
    <property type="protein sequence ID" value="AQP44619.1"/>
    <property type="molecule type" value="Genomic_DNA"/>
</dbReference>
<evidence type="ECO:0000313" key="1">
    <source>
        <dbReference type="EMBL" id="AQP44619.1"/>
    </source>
</evidence>
<gene>
    <name evidence="1" type="ORF">RPIT_07155</name>
</gene>
<dbReference type="InterPro" id="IPR015996">
    <property type="entry name" value="UCP028451"/>
</dbReference>
<dbReference type="Proteomes" id="UP000188324">
    <property type="component" value="Chromosome"/>
</dbReference>
<dbReference type="KEGG" id="tfl:RPIT_07155"/>
<dbReference type="PANTHER" id="PTHR36452:SF1">
    <property type="entry name" value="DUF2461 DOMAIN-CONTAINING PROTEIN"/>
    <property type="match status" value="1"/>
</dbReference>
<reference evidence="1 2" key="1">
    <citation type="journal article" date="2016" name="Int. J. Syst. Evol. Microbiol.">
        <title>Tessaracoccus flavus sp. nov., isolated from the drainage system of a lindane-producing factory.</title>
        <authorList>
            <person name="Kumari R."/>
            <person name="Singh P."/>
            <person name="Schumann P."/>
            <person name="Lal R."/>
        </authorList>
    </citation>
    <scope>NUCLEOTIDE SEQUENCE [LARGE SCALE GENOMIC DNA]</scope>
    <source>
        <strain evidence="1 2">RP1T</strain>
    </source>
</reference>
<proteinExistence type="predicted"/>
<dbReference type="OrthoDB" id="9794241at2"/>
<evidence type="ECO:0000313" key="2">
    <source>
        <dbReference type="Proteomes" id="UP000188324"/>
    </source>
</evidence>
<dbReference type="AlphaFoldDB" id="A0A1Q2CES1"/>
<dbReference type="InterPro" id="IPR012808">
    <property type="entry name" value="CHP02453"/>
</dbReference>
<dbReference type="NCBIfam" id="TIGR02453">
    <property type="entry name" value="TIGR02453 family protein"/>
    <property type="match status" value="1"/>
</dbReference>
<accession>A0A1Q2CES1</accession>
<name>A0A1Q2CES1_9ACTN</name>
<dbReference type="STRING" id="1610493.RPIT_07155"/>
<organism evidence="1 2">
    <name type="scientific">Tessaracoccus flavus</name>
    <dbReference type="NCBI Taxonomy" id="1610493"/>
    <lineage>
        <taxon>Bacteria</taxon>
        <taxon>Bacillati</taxon>
        <taxon>Actinomycetota</taxon>
        <taxon>Actinomycetes</taxon>
        <taxon>Propionibacteriales</taxon>
        <taxon>Propionibacteriaceae</taxon>
        <taxon>Tessaracoccus</taxon>
    </lineage>
</organism>
<dbReference type="PANTHER" id="PTHR36452">
    <property type="entry name" value="CHROMOSOME 12, WHOLE GENOME SHOTGUN SEQUENCE"/>
    <property type="match status" value="1"/>
</dbReference>
<dbReference type="RefSeq" id="WP_077341889.1">
    <property type="nucleotide sequence ID" value="NZ_CP019605.1"/>
</dbReference>
<dbReference type="Pfam" id="PF09365">
    <property type="entry name" value="DUF2461"/>
    <property type="match status" value="1"/>
</dbReference>
<sequence>MSEVQGIPFEAIDFYEELEVNNSREWWASQRERYSSVVRAPMEALGAALEGEFGDTKVFRPNRDVRFSQDKSPYKTHQGVVASTASRMGWYVQISAEGLMTAAGWYASTAGQVARYRAALDDEDTGAELRRIVDELTAAGYAIDGDRLKTRPRGVEPDHPLLDLLRHRTLTASQQYGAPDWLPTPDVAERVRADWRAYRPLMAWLDRHVGDG</sequence>
<protein>
    <submittedName>
        <fullName evidence="1">TIGR02453 family protein</fullName>
    </submittedName>
</protein>
<keyword evidence="2" id="KW-1185">Reference proteome</keyword>
<dbReference type="PIRSF" id="PIRSF028451">
    <property type="entry name" value="UCP028451"/>
    <property type="match status" value="1"/>
</dbReference>